<gene>
    <name evidence="1" type="ORF">M440DRAFT_1105953</name>
</gene>
<proteinExistence type="predicted"/>
<evidence type="ECO:0000313" key="1">
    <source>
        <dbReference type="EMBL" id="PTB79899.1"/>
    </source>
</evidence>
<sequence>MGWPVLSSRRSKGRRWDGTRGHLLFQPRRALAWVLVLPAFSRHGRQLLSRLFGHGVRPGGGRHSVQLVATVNQTWHSLMEKSNVTSSFVVRFPWAWDTVAADGWRLGKDVTLMGVISKGREVLTDKLSRHARCLSCLEAWALVNMRLNASCLGPGTRTWGADPIPIVEGGGCSSSTPPSTICILAPST</sequence>
<evidence type="ECO:0000313" key="2">
    <source>
        <dbReference type="Proteomes" id="UP000240760"/>
    </source>
</evidence>
<dbReference type="Proteomes" id="UP000240760">
    <property type="component" value="Unassembled WGS sequence"/>
</dbReference>
<name>A0A2T4CE98_TRILO</name>
<accession>A0A2T4CE98</accession>
<reference evidence="1 2" key="1">
    <citation type="submission" date="2016-07" db="EMBL/GenBank/DDBJ databases">
        <title>Multiple horizontal gene transfer events from other fungi enriched the ability of initially mycotrophic Trichoderma (Ascomycota) to feed on dead plant biomass.</title>
        <authorList>
            <consortium name="DOE Joint Genome Institute"/>
            <person name="Aerts A."/>
            <person name="Atanasova L."/>
            <person name="Chenthamara K."/>
            <person name="Zhang J."/>
            <person name="Grujic M."/>
            <person name="Henrissat B."/>
            <person name="Kuo A."/>
            <person name="Salamov A."/>
            <person name="Lipzen A."/>
            <person name="Labutti K."/>
            <person name="Barry K."/>
            <person name="Miao Y."/>
            <person name="Rahimi M.J."/>
            <person name="Shen Q."/>
            <person name="Grigoriev I.V."/>
            <person name="Kubicek C.P."/>
            <person name="Druzhinina I.S."/>
        </authorList>
    </citation>
    <scope>NUCLEOTIDE SEQUENCE [LARGE SCALE GENOMIC DNA]</scope>
    <source>
        <strain evidence="1 2">ATCC 18648</strain>
    </source>
</reference>
<dbReference type="EMBL" id="KZ679127">
    <property type="protein sequence ID" value="PTB79899.1"/>
    <property type="molecule type" value="Genomic_DNA"/>
</dbReference>
<dbReference type="AlphaFoldDB" id="A0A2T4CE98"/>
<keyword evidence="2" id="KW-1185">Reference proteome</keyword>
<protein>
    <submittedName>
        <fullName evidence="1">Uncharacterized protein</fullName>
    </submittedName>
</protein>
<organism evidence="1 2">
    <name type="scientific">Trichoderma longibrachiatum ATCC 18648</name>
    <dbReference type="NCBI Taxonomy" id="983965"/>
    <lineage>
        <taxon>Eukaryota</taxon>
        <taxon>Fungi</taxon>
        <taxon>Dikarya</taxon>
        <taxon>Ascomycota</taxon>
        <taxon>Pezizomycotina</taxon>
        <taxon>Sordariomycetes</taxon>
        <taxon>Hypocreomycetidae</taxon>
        <taxon>Hypocreales</taxon>
        <taxon>Hypocreaceae</taxon>
        <taxon>Trichoderma</taxon>
    </lineage>
</organism>